<keyword evidence="2" id="KW-1185">Reference proteome</keyword>
<organism evidence="1 2">
    <name type="scientific">Purpureocillium lavendulum</name>
    <dbReference type="NCBI Taxonomy" id="1247861"/>
    <lineage>
        <taxon>Eukaryota</taxon>
        <taxon>Fungi</taxon>
        <taxon>Dikarya</taxon>
        <taxon>Ascomycota</taxon>
        <taxon>Pezizomycotina</taxon>
        <taxon>Sordariomycetes</taxon>
        <taxon>Hypocreomycetidae</taxon>
        <taxon>Hypocreales</taxon>
        <taxon>Ophiocordycipitaceae</taxon>
        <taxon>Purpureocillium</taxon>
    </lineage>
</organism>
<reference evidence="1" key="1">
    <citation type="submission" date="2023-01" db="EMBL/GenBank/DDBJ databases">
        <title>The growth and conidiation of Purpureocillium lavendulum are regulated by nitrogen source and histone H3K14 acetylation.</title>
        <authorList>
            <person name="Tang P."/>
            <person name="Han J."/>
            <person name="Zhang C."/>
            <person name="Tang P."/>
            <person name="Qi F."/>
            <person name="Zhang K."/>
            <person name="Liang L."/>
        </authorList>
    </citation>
    <scope>NUCLEOTIDE SEQUENCE</scope>
    <source>
        <strain evidence="1">YMF1.00683</strain>
    </source>
</reference>
<comment type="caution">
    <text evidence="1">The sequence shown here is derived from an EMBL/GenBank/DDBJ whole genome shotgun (WGS) entry which is preliminary data.</text>
</comment>
<protein>
    <submittedName>
        <fullName evidence="1">Uncharacterized protein</fullName>
    </submittedName>
</protein>
<accession>A0AB34FEX0</accession>
<sequence>MATPEDSTVAAIDVKDFVGTLKQLSEQAVRWEGTPEVQNGARLEGTVIDISKQVDSLRSQMSEVTSSMKAIECQLAELKEPACWAESVDALVTDAGGVTRPEPFTNILKERLLKGSWRLTWERVNNMNGKREPLQDKTENKANAVATPTEASLDMVLGILGLKTVGILSKKRQRLRKALNLSRLDFGVDLTGVEEAAADVVEG</sequence>
<dbReference type="AlphaFoldDB" id="A0AB34FEX0"/>
<name>A0AB34FEX0_9HYPO</name>
<proteinExistence type="predicted"/>
<dbReference type="EMBL" id="JAQHRD010000015">
    <property type="protein sequence ID" value="KAJ6436890.1"/>
    <property type="molecule type" value="Genomic_DNA"/>
</dbReference>
<gene>
    <name evidence="1" type="ORF">O9K51_10426</name>
</gene>
<dbReference type="Proteomes" id="UP001163105">
    <property type="component" value="Unassembled WGS sequence"/>
</dbReference>
<evidence type="ECO:0000313" key="1">
    <source>
        <dbReference type="EMBL" id="KAJ6436890.1"/>
    </source>
</evidence>
<evidence type="ECO:0000313" key="2">
    <source>
        <dbReference type="Proteomes" id="UP001163105"/>
    </source>
</evidence>